<dbReference type="Proteomes" id="UP000186469">
    <property type="component" value="Unassembled WGS sequence"/>
</dbReference>
<gene>
    <name evidence="4" type="primary">mqnD</name>
    <name evidence="5" type="ORF">SAMN02745728_01923</name>
</gene>
<dbReference type="CDD" id="cd13635">
    <property type="entry name" value="PBP2_Ttha1568_Mqnd"/>
    <property type="match status" value="1"/>
</dbReference>
<evidence type="ECO:0000256" key="1">
    <source>
        <dbReference type="ARBA" id="ARBA00004863"/>
    </source>
</evidence>
<comment type="similarity">
    <text evidence="4">Belongs to the MqnA/MqnD family. MqnD subfamily.</text>
</comment>
<dbReference type="STRING" id="1121455.SAMN02745728_01923"/>
<dbReference type="AlphaFoldDB" id="A0A1M7TEV8"/>
<comment type="pathway">
    <text evidence="1 4">Quinol/quinone metabolism; menaquinone biosynthesis.</text>
</comment>
<feature type="binding site" evidence="4">
    <location>
        <begin position="113"/>
        <end position="114"/>
    </location>
    <ligand>
        <name>substrate</name>
    </ligand>
</feature>
<name>A0A1M7TEV8_9BACT</name>
<comment type="catalytic activity">
    <reaction evidence="4">
        <text>cyclic dehypoxanthinylfutalosinate = 1,4-dihydroxy-6-naphthoate + dihydroxyacetone</text>
        <dbReference type="Rhea" id="RHEA:33087"/>
        <dbReference type="ChEBI" id="CHEBI:16016"/>
        <dbReference type="ChEBI" id="CHEBI:64254"/>
        <dbReference type="ChEBI" id="CHEBI:64270"/>
        <dbReference type="EC" id="4.1.99.29"/>
    </reaction>
</comment>
<protein>
    <recommendedName>
        <fullName evidence="4">1,4-dihydroxy-6-naphtoate synthase</fullName>
        <ecNumber evidence="4">4.1.99.29</ecNumber>
    </recommendedName>
    <alternativeName>
        <fullName evidence="4">Menaquinone biosynthetic enzyme MqnD</fullName>
    </alternativeName>
</protein>
<feature type="active site" description="Proton acceptor" evidence="4">
    <location>
        <position position="156"/>
    </location>
</feature>
<evidence type="ECO:0000313" key="5">
    <source>
        <dbReference type="EMBL" id="SHN69227.1"/>
    </source>
</evidence>
<reference evidence="5 6" key="1">
    <citation type="submission" date="2016-12" db="EMBL/GenBank/DDBJ databases">
        <authorList>
            <person name="Song W.-J."/>
            <person name="Kurnit D.M."/>
        </authorList>
    </citation>
    <scope>NUCLEOTIDE SEQUENCE [LARGE SCALE GENOMIC DNA]</scope>
    <source>
        <strain evidence="5 6">DSM 11393</strain>
    </source>
</reference>
<dbReference type="RefSeq" id="WP_084650678.1">
    <property type="nucleotide sequence ID" value="NZ_FRDI01000011.1"/>
</dbReference>
<dbReference type="InterPro" id="IPR030869">
    <property type="entry name" value="MqnD"/>
</dbReference>
<dbReference type="GO" id="GO:0016830">
    <property type="term" value="F:carbon-carbon lyase activity"/>
    <property type="evidence" value="ECO:0007669"/>
    <property type="project" value="UniProtKB-UniRule"/>
</dbReference>
<proteinExistence type="inferred from homology"/>
<dbReference type="SUPFAM" id="SSF53850">
    <property type="entry name" value="Periplasmic binding protein-like II"/>
    <property type="match status" value="1"/>
</dbReference>
<comment type="function">
    <text evidence="4">Catalyzes the conversion of cyclic dehypoxanthine futalosine (cyclic DHFL) into 1,4-dihydroxy-6-naphthoate, a step in the biosynthesis of menaquinone (MK, vitamin K2).</text>
</comment>
<dbReference type="Gene3D" id="3.40.190.10">
    <property type="entry name" value="Periplasmic binding protein-like II"/>
    <property type="match status" value="2"/>
</dbReference>
<accession>A0A1M7TEV8</accession>
<organism evidence="5 6">
    <name type="scientific">Desulfovibrio litoralis DSM 11393</name>
    <dbReference type="NCBI Taxonomy" id="1121455"/>
    <lineage>
        <taxon>Bacteria</taxon>
        <taxon>Pseudomonadati</taxon>
        <taxon>Thermodesulfobacteriota</taxon>
        <taxon>Desulfovibrionia</taxon>
        <taxon>Desulfovibrionales</taxon>
        <taxon>Desulfovibrionaceae</taxon>
        <taxon>Desulfovibrio</taxon>
    </lineage>
</organism>
<dbReference type="EC" id="4.1.99.29" evidence="4"/>
<evidence type="ECO:0000256" key="2">
    <source>
        <dbReference type="ARBA" id="ARBA00022428"/>
    </source>
</evidence>
<dbReference type="UniPathway" id="UPA00079"/>
<feature type="binding site" evidence="4">
    <location>
        <begin position="59"/>
        <end position="61"/>
    </location>
    <ligand>
        <name>substrate</name>
    </ligand>
</feature>
<evidence type="ECO:0000256" key="4">
    <source>
        <dbReference type="HAMAP-Rule" id="MF_00996"/>
    </source>
</evidence>
<keyword evidence="6" id="KW-1185">Reference proteome</keyword>
<evidence type="ECO:0000313" key="6">
    <source>
        <dbReference type="Proteomes" id="UP000186469"/>
    </source>
</evidence>
<dbReference type="EMBL" id="FRDI01000011">
    <property type="protein sequence ID" value="SHN69227.1"/>
    <property type="molecule type" value="Genomic_DNA"/>
</dbReference>
<dbReference type="Pfam" id="PF02621">
    <property type="entry name" value="VitK2_biosynth"/>
    <property type="match status" value="1"/>
</dbReference>
<keyword evidence="2 4" id="KW-0474">Menaquinone biosynthesis</keyword>
<dbReference type="HAMAP" id="MF_00996">
    <property type="entry name" value="MqnD"/>
    <property type="match status" value="1"/>
</dbReference>
<dbReference type="OrthoDB" id="9809439at2"/>
<dbReference type="PANTHER" id="PTHR37167">
    <property type="entry name" value="1,4-DIHYDROXY-6-NAPHTOATE SYNTHASE"/>
    <property type="match status" value="1"/>
</dbReference>
<dbReference type="PANTHER" id="PTHR37167:SF1">
    <property type="entry name" value="1,4-DIHYDROXY-6-NAPHTOATE SYNTHASE"/>
    <property type="match status" value="1"/>
</dbReference>
<dbReference type="GO" id="GO:0009234">
    <property type="term" value="P:menaquinone biosynthetic process"/>
    <property type="evidence" value="ECO:0007669"/>
    <property type="project" value="UniProtKB-UniRule"/>
</dbReference>
<keyword evidence="3 4" id="KW-0456">Lyase</keyword>
<evidence type="ECO:0000256" key="3">
    <source>
        <dbReference type="ARBA" id="ARBA00023239"/>
    </source>
</evidence>
<dbReference type="InterPro" id="IPR003773">
    <property type="entry name" value="Menaquinone_biosynth"/>
</dbReference>
<sequence>MQSLTVGISPCPNDTYIFHALIKNLVASPASCRWFLEDVETLNLALINKDFIADFDVCKVSIGALPYILDEYVVLRSGGALGLGCGPVLLAEKGTTLEALKDISLAVPGLYTTANNLLSVYGRMNNTFYGERVPLRFDLIMPAIQEKRFKAGVVIHEGRFTYQDYGLECLLDLGQWWEGTFNLPLPLGVIVAKRSLGYKNLLALEEAIRRSIKYAEANPLVTLSYIKEHAQELNDAVIASHINTFVTKWSYNYDKSGEEAILTFLKHHSNSENKKIDFHTVFVE</sequence>